<protein>
    <recommendedName>
        <fullName evidence="3">Ribbon-helix-helix protein CopG domain-containing protein</fullName>
    </recommendedName>
</protein>
<dbReference type="AlphaFoldDB" id="M0D0Z5"/>
<accession>M0D0Z5</accession>
<proteinExistence type="predicted"/>
<evidence type="ECO:0000313" key="1">
    <source>
        <dbReference type="EMBL" id="ELZ29110.1"/>
    </source>
</evidence>
<dbReference type="InParanoid" id="M0D0Z5"/>
<name>M0D0Z5_HALPD</name>
<comment type="caution">
    <text evidence="1">The sequence shown here is derived from an EMBL/GenBank/DDBJ whole genome shotgun (WGS) entry which is preliminary data.</text>
</comment>
<organism evidence="1 2">
    <name type="scientific">Halogeometricum pallidum JCM 14848</name>
    <dbReference type="NCBI Taxonomy" id="1227487"/>
    <lineage>
        <taxon>Archaea</taxon>
        <taxon>Methanobacteriati</taxon>
        <taxon>Methanobacteriota</taxon>
        <taxon>Stenosarchaea group</taxon>
        <taxon>Halobacteria</taxon>
        <taxon>Halobacteriales</taxon>
        <taxon>Haloferacaceae</taxon>
        <taxon>Halogeometricum</taxon>
    </lineage>
</organism>
<evidence type="ECO:0008006" key="3">
    <source>
        <dbReference type="Google" id="ProtNLM"/>
    </source>
</evidence>
<dbReference type="Proteomes" id="UP000011513">
    <property type="component" value="Unassembled WGS sequence"/>
</dbReference>
<gene>
    <name evidence="1" type="ORF">C474_13604</name>
</gene>
<keyword evidence="2" id="KW-1185">Reference proteome</keyword>
<reference evidence="1 2" key="1">
    <citation type="journal article" date="2014" name="PLoS Genet.">
        <title>Phylogenetically driven sequencing of extremely halophilic archaea reveals strategies for static and dynamic osmo-response.</title>
        <authorList>
            <person name="Becker E.A."/>
            <person name="Seitzer P.M."/>
            <person name="Tritt A."/>
            <person name="Larsen D."/>
            <person name="Krusor M."/>
            <person name="Yao A.I."/>
            <person name="Wu D."/>
            <person name="Madern D."/>
            <person name="Eisen J.A."/>
            <person name="Darling A.E."/>
            <person name="Facciotti M.T."/>
        </authorList>
    </citation>
    <scope>NUCLEOTIDE SEQUENCE [LARGE SCALE GENOMIC DNA]</scope>
    <source>
        <strain evidence="1 2">JCM 14848</strain>
    </source>
</reference>
<sequence length="64" mass="7344">MTSKTSEAFAGRLPADKAVLLKAAIEESNETESEIVRRALRLYIRQNPDYLKTLRSPDFLEGWF</sequence>
<dbReference type="EMBL" id="AOIV01000034">
    <property type="protein sequence ID" value="ELZ29110.1"/>
    <property type="molecule type" value="Genomic_DNA"/>
</dbReference>
<evidence type="ECO:0000313" key="2">
    <source>
        <dbReference type="Proteomes" id="UP000011513"/>
    </source>
</evidence>